<organism evidence="1">
    <name type="scientific">marine sediment metagenome</name>
    <dbReference type="NCBI Taxonomy" id="412755"/>
    <lineage>
        <taxon>unclassified sequences</taxon>
        <taxon>metagenomes</taxon>
        <taxon>ecological metagenomes</taxon>
    </lineage>
</organism>
<dbReference type="AlphaFoldDB" id="X0WTK1"/>
<name>X0WTK1_9ZZZZ</name>
<sequence>DDPDSIRYVKIAIRTGIHGQAGYHGEVMAGIEDGARVWGYDDRIIWARSKADGAESFRWVGEIGDPHFERFCNWWQLRWQWTRTGAEIRVNDYWKPIAPGAVLTMGKPAT</sequence>
<comment type="caution">
    <text evidence="1">The sequence shown here is derived from an EMBL/GenBank/DDBJ whole genome shotgun (WGS) entry which is preliminary data.</text>
</comment>
<accession>X0WTK1</accession>
<evidence type="ECO:0000313" key="1">
    <source>
        <dbReference type="EMBL" id="GAG34324.1"/>
    </source>
</evidence>
<proteinExistence type="predicted"/>
<gene>
    <name evidence="1" type="ORF">S01H1_63283</name>
</gene>
<reference evidence="1" key="1">
    <citation type="journal article" date="2014" name="Front. Microbiol.">
        <title>High frequency of phylogenetically diverse reductive dehalogenase-homologous genes in deep subseafloor sedimentary metagenomes.</title>
        <authorList>
            <person name="Kawai M."/>
            <person name="Futagami T."/>
            <person name="Toyoda A."/>
            <person name="Takaki Y."/>
            <person name="Nishi S."/>
            <person name="Hori S."/>
            <person name="Arai W."/>
            <person name="Tsubouchi T."/>
            <person name="Morono Y."/>
            <person name="Uchiyama I."/>
            <person name="Ito T."/>
            <person name="Fujiyama A."/>
            <person name="Inagaki F."/>
            <person name="Takami H."/>
        </authorList>
    </citation>
    <scope>NUCLEOTIDE SEQUENCE</scope>
    <source>
        <strain evidence="1">Expedition CK06-06</strain>
    </source>
</reference>
<protein>
    <submittedName>
        <fullName evidence="1">Uncharacterized protein</fullName>
    </submittedName>
</protein>
<dbReference type="EMBL" id="BARS01041630">
    <property type="protein sequence ID" value="GAG34324.1"/>
    <property type="molecule type" value="Genomic_DNA"/>
</dbReference>
<feature type="non-terminal residue" evidence="1">
    <location>
        <position position="1"/>
    </location>
</feature>